<evidence type="ECO:0000259" key="1">
    <source>
        <dbReference type="Pfam" id="PF00149"/>
    </source>
</evidence>
<proteinExistence type="predicted"/>
<evidence type="ECO:0000313" key="2">
    <source>
        <dbReference type="EMBL" id="XAT64232.1"/>
    </source>
</evidence>
<dbReference type="Gene3D" id="3.60.21.10">
    <property type="match status" value="1"/>
</dbReference>
<dbReference type="PANTHER" id="PTHR12905">
    <property type="entry name" value="METALLOPHOSPHOESTERASE"/>
    <property type="match status" value="1"/>
</dbReference>
<dbReference type="SUPFAM" id="SSF56300">
    <property type="entry name" value="Metallo-dependent phosphatases"/>
    <property type="match status" value="1"/>
</dbReference>
<protein>
    <submittedName>
        <fullName evidence="2">Metallophosphoesterase family protein</fullName>
    </submittedName>
</protein>
<gene>
    <name evidence="2" type="ORF">LPQ35_02365</name>
</gene>
<dbReference type="Proteomes" id="UP001492541">
    <property type="component" value="Chromosome"/>
</dbReference>
<dbReference type="GeneID" id="90448492"/>
<dbReference type="EMBL" id="CP087714">
    <property type="protein sequence ID" value="XAT64232.1"/>
    <property type="molecule type" value="Genomic_DNA"/>
</dbReference>
<dbReference type="PANTHER" id="PTHR12905:SF0">
    <property type="entry name" value="CALCINEURIN-LIKE PHOSPHOESTERASE DOMAIN-CONTAINING PROTEIN"/>
    <property type="match status" value="1"/>
</dbReference>
<name>A0ABZ3H470_GEOAI</name>
<dbReference type="RefSeq" id="WP_193806233.1">
    <property type="nucleotide sequence ID" value="NZ_CP087714.1"/>
</dbReference>
<accession>A0ABZ3H470</accession>
<organism evidence="2 3">
    <name type="scientific">Geoglobus acetivorans</name>
    <dbReference type="NCBI Taxonomy" id="565033"/>
    <lineage>
        <taxon>Archaea</taxon>
        <taxon>Methanobacteriati</taxon>
        <taxon>Methanobacteriota</taxon>
        <taxon>Archaeoglobi</taxon>
        <taxon>Archaeoglobales</taxon>
        <taxon>Archaeoglobaceae</taxon>
        <taxon>Geoglobus</taxon>
    </lineage>
</organism>
<evidence type="ECO:0000313" key="3">
    <source>
        <dbReference type="Proteomes" id="UP001492541"/>
    </source>
</evidence>
<sequence length="210" mass="23730">MRILAISDIHSEFEMLERLVEKVRADVLAVAGDVTHFRPSDVRTFEAIIEDFDGEILVVHGNCDHEDSLNRENEKYRFIHGKSHRIGHLTFHGLGGSPITPFNTPSEYPEKHYREILENLKYGEVNILLSHSPPYGILDRTYSGINAGNTVIRENLDKFDLIICGHIHESAGIERAGKRTLVVNPGPLNRGYYSIIEIDEGVHPTLLKLP</sequence>
<reference evidence="2 3" key="1">
    <citation type="submission" date="2021-11" db="EMBL/GenBank/DDBJ databases">
        <title>Whole genome of Geoglobus acetivorans.</title>
        <authorList>
            <person name="Liu D."/>
        </authorList>
    </citation>
    <scope>NUCLEOTIDE SEQUENCE [LARGE SCALE GENOMIC DNA]</scope>
    <source>
        <strain evidence="2 3">SBH6</strain>
    </source>
</reference>
<dbReference type="InterPro" id="IPR029052">
    <property type="entry name" value="Metallo-depent_PP-like"/>
</dbReference>
<keyword evidence="3" id="KW-1185">Reference proteome</keyword>
<dbReference type="Pfam" id="PF00149">
    <property type="entry name" value="Metallophos"/>
    <property type="match status" value="1"/>
</dbReference>
<dbReference type="InterPro" id="IPR004843">
    <property type="entry name" value="Calcineurin-like_PHP"/>
</dbReference>
<feature type="domain" description="Calcineurin-like phosphoesterase" evidence="1">
    <location>
        <begin position="1"/>
        <end position="169"/>
    </location>
</feature>
<dbReference type="InterPro" id="IPR051693">
    <property type="entry name" value="UPF0046_metallophosphoest"/>
</dbReference>